<evidence type="ECO:0000256" key="5">
    <source>
        <dbReference type="ARBA" id="ARBA00023002"/>
    </source>
</evidence>
<dbReference type="AlphaFoldDB" id="A0A0F0CQD3"/>
<comment type="function">
    <text evidence="2">The glycine cleavage system catalyzes the degradation of glycine. The P protein binds the alpha-amino group of glycine through its pyridoxal phosphate cofactor; CO(2) is released and the remaining methylamine moiety is then transferred to the lipoamide cofactor of the H protein.</text>
</comment>
<evidence type="ECO:0000313" key="9">
    <source>
        <dbReference type="EMBL" id="KJJ83711.1"/>
    </source>
</evidence>
<dbReference type="GO" id="GO:0005829">
    <property type="term" value="C:cytosol"/>
    <property type="evidence" value="ECO:0007669"/>
    <property type="project" value="TreeGrafter"/>
</dbReference>
<dbReference type="Proteomes" id="UP000033428">
    <property type="component" value="Unassembled WGS sequence"/>
</dbReference>
<dbReference type="SUPFAM" id="SSF53383">
    <property type="entry name" value="PLP-dependent transferases"/>
    <property type="match status" value="1"/>
</dbReference>
<evidence type="ECO:0000259" key="7">
    <source>
        <dbReference type="Pfam" id="PF02347"/>
    </source>
</evidence>
<gene>
    <name evidence="9" type="ORF">OMAG_002432</name>
</gene>
<keyword evidence="4" id="KW-0663">Pyridoxal phosphate</keyword>
<dbReference type="PANTHER" id="PTHR11773">
    <property type="entry name" value="GLYCINE DEHYDROGENASE, DECARBOXYLATING"/>
    <property type="match status" value="1"/>
</dbReference>
<evidence type="ECO:0000313" key="10">
    <source>
        <dbReference type="Proteomes" id="UP000033428"/>
    </source>
</evidence>
<evidence type="ECO:0000256" key="6">
    <source>
        <dbReference type="ARBA" id="ARBA00049026"/>
    </source>
</evidence>
<evidence type="ECO:0000259" key="8">
    <source>
        <dbReference type="Pfam" id="PF21478"/>
    </source>
</evidence>
<dbReference type="InterPro" id="IPR049315">
    <property type="entry name" value="GDC-P_N"/>
</dbReference>
<dbReference type="Gene3D" id="3.40.640.10">
    <property type="entry name" value="Type I PLP-dependent aspartate aminotransferase-like (Major domain)"/>
    <property type="match status" value="1"/>
</dbReference>
<dbReference type="Pfam" id="PF21478">
    <property type="entry name" value="GcvP2_C"/>
    <property type="match status" value="1"/>
</dbReference>
<evidence type="ECO:0000256" key="2">
    <source>
        <dbReference type="ARBA" id="ARBA00003788"/>
    </source>
</evidence>
<comment type="caution">
    <text evidence="9">The sequence shown here is derived from an EMBL/GenBank/DDBJ whole genome shotgun (WGS) entry which is preliminary data.</text>
</comment>
<dbReference type="Gene3D" id="6.20.440.10">
    <property type="match status" value="1"/>
</dbReference>
<keyword evidence="10" id="KW-1185">Reference proteome</keyword>
<feature type="domain" description="Glycine dehydrogenase C-terminal" evidence="8">
    <location>
        <begin position="349"/>
        <end position="444"/>
    </location>
</feature>
<dbReference type="PATRIC" id="fig|1609969.3.peg.2603"/>
<dbReference type="InterPro" id="IPR049316">
    <property type="entry name" value="GDC-P_C"/>
</dbReference>
<dbReference type="GO" id="GO:0005960">
    <property type="term" value="C:glycine cleavage complex"/>
    <property type="evidence" value="ECO:0007669"/>
    <property type="project" value="TreeGrafter"/>
</dbReference>
<dbReference type="EMBL" id="JYNY01000497">
    <property type="protein sequence ID" value="KJJ83711.1"/>
    <property type="molecule type" value="Genomic_DNA"/>
</dbReference>
<accession>A0A0F0CQD3</accession>
<feature type="domain" description="Glycine cleavage system P-protein N-terminal" evidence="7">
    <location>
        <begin position="39"/>
        <end position="296"/>
    </location>
</feature>
<dbReference type="Gene3D" id="3.90.1150.10">
    <property type="entry name" value="Aspartate Aminotransferase, domain 1"/>
    <property type="match status" value="1"/>
</dbReference>
<comment type="catalytic activity">
    <reaction evidence="6">
        <text>N(6)-[(R)-lipoyl]-L-lysyl-[glycine-cleavage complex H protein] + glycine + H(+) = N(6)-[(R)-S(8)-aminomethyldihydrolipoyl]-L-lysyl-[glycine-cleavage complex H protein] + CO2</text>
        <dbReference type="Rhea" id="RHEA:24304"/>
        <dbReference type="Rhea" id="RHEA-COMP:10494"/>
        <dbReference type="Rhea" id="RHEA-COMP:10495"/>
        <dbReference type="ChEBI" id="CHEBI:15378"/>
        <dbReference type="ChEBI" id="CHEBI:16526"/>
        <dbReference type="ChEBI" id="CHEBI:57305"/>
        <dbReference type="ChEBI" id="CHEBI:83099"/>
        <dbReference type="ChEBI" id="CHEBI:83143"/>
        <dbReference type="EC" id="1.4.4.2"/>
    </reaction>
</comment>
<dbReference type="InterPro" id="IPR020581">
    <property type="entry name" value="GDC_P"/>
</dbReference>
<dbReference type="GO" id="GO:0016594">
    <property type="term" value="F:glycine binding"/>
    <property type="evidence" value="ECO:0007669"/>
    <property type="project" value="TreeGrafter"/>
</dbReference>
<dbReference type="GO" id="GO:0030170">
    <property type="term" value="F:pyridoxal phosphate binding"/>
    <property type="evidence" value="ECO:0007669"/>
    <property type="project" value="TreeGrafter"/>
</dbReference>
<comment type="cofactor">
    <cofactor evidence="1">
        <name>pyridoxal 5'-phosphate</name>
        <dbReference type="ChEBI" id="CHEBI:597326"/>
    </cofactor>
</comment>
<dbReference type="GO" id="GO:0019464">
    <property type="term" value="P:glycine decarboxylation via glycine cleavage system"/>
    <property type="evidence" value="ECO:0007669"/>
    <property type="project" value="TreeGrafter"/>
</dbReference>
<dbReference type="GO" id="GO:0004375">
    <property type="term" value="F:glycine dehydrogenase (decarboxylating) activity"/>
    <property type="evidence" value="ECO:0007669"/>
    <property type="project" value="UniProtKB-EC"/>
</dbReference>
<dbReference type="PANTHER" id="PTHR11773:SF1">
    <property type="entry name" value="GLYCINE DEHYDROGENASE (DECARBOXYLATING), MITOCHONDRIAL"/>
    <property type="match status" value="1"/>
</dbReference>
<protein>
    <recommendedName>
        <fullName evidence="3">glycine dehydrogenase (aminomethyl-transferring)</fullName>
        <ecNumber evidence="3">1.4.4.2</ecNumber>
    </recommendedName>
</protein>
<dbReference type="FunFam" id="3.90.1150.10:FF:000014">
    <property type="entry name" value="Probable glycine dehydrogenase (decarboxylating) subunit 2"/>
    <property type="match status" value="1"/>
</dbReference>
<dbReference type="EC" id="1.4.4.2" evidence="3"/>
<name>A0A0F0CQD3_9BACT</name>
<dbReference type="NCBIfam" id="NF003346">
    <property type="entry name" value="PRK04366.1"/>
    <property type="match status" value="1"/>
</dbReference>
<evidence type="ECO:0000256" key="1">
    <source>
        <dbReference type="ARBA" id="ARBA00001933"/>
    </source>
</evidence>
<dbReference type="InterPro" id="IPR015422">
    <property type="entry name" value="PyrdxlP-dep_Trfase_small"/>
</dbReference>
<dbReference type="FunFam" id="3.40.640.10:FF:000224">
    <property type="entry name" value="Probable glycine dehydrogenase (decarboxylating) subunit 2"/>
    <property type="match status" value="1"/>
</dbReference>
<organism evidence="9 10">
    <name type="scientific">Candidatus Omnitrophus magneticus</name>
    <dbReference type="NCBI Taxonomy" id="1609969"/>
    <lineage>
        <taxon>Bacteria</taxon>
        <taxon>Pseudomonadati</taxon>
        <taxon>Candidatus Omnitrophota</taxon>
        <taxon>Candidatus Omnitrophus</taxon>
    </lineage>
</organism>
<proteinExistence type="predicted"/>
<dbReference type="Pfam" id="PF02347">
    <property type="entry name" value="GDC-P"/>
    <property type="match status" value="1"/>
</dbReference>
<keyword evidence="5" id="KW-0560">Oxidoreductase</keyword>
<reference evidence="9 10" key="1">
    <citation type="submission" date="2015-02" db="EMBL/GenBank/DDBJ databases">
        <title>Single-cell genomics of uncultivated deep-branching MTB reveals a conserved set of magnetosome genes.</title>
        <authorList>
            <person name="Kolinko S."/>
            <person name="Richter M."/>
            <person name="Glockner F.O."/>
            <person name="Brachmann A."/>
            <person name="Schuler D."/>
        </authorList>
    </citation>
    <scope>NUCLEOTIDE SEQUENCE [LARGE SCALE GENOMIC DNA]</scope>
    <source>
        <strain evidence="9">SKK-01</strain>
    </source>
</reference>
<sequence>MELIFKKSKKDRRGTILPKCDVPPAQKINQKYLRTIESKLPNVSEPEVVRHFTNLAKLNFNVDENFYPLGSCTMKYNPKFLEKAATMKYFSDLHPLQPQIIKGGMLTQGALELIWNLENLLSEITGMDEFTTHPMAGAHGELTGVMLMAAYHKQKGNRRTHIIIPDSGHGTNPASAAIAGYEVKSVKTSAKGLLDIEELKKILNEETAGLMLTCPNTLGIFESQIKEISDLTHKAGGLMYYDGANLNAIMGKARPGDLGFDIVHLNLHKTFATPHGAGGPGSGPVGVKKYLTEFLPISRVVKRADGTFALDYDKPLSIGYISPFYGNYGVLIKAYTYILLMGKQGLIDASENAVINANYIKSKLKNYYDIPYPENCLHEFVISATKQAEKGVHAIDIAKALIDKGIHPPTVYFPLNVKEAIMIEPTETESKETLDEFINIMIELSLLAEKNPDIFKNFPKTTSVSRLDEVKAAKDMNLASLA</sequence>
<evidence type="ECO:0000256" key="4">
    <source>
        <dbReference type="ARBA" id="ARBA00022898"/>
    </source>
</evidence>
<dbReference type="InterPro" id="IPR015424">
    <property type="entry name" value="PyrdxlP-dep_Trfase"/>
</dbReference>
<evidence type="ECO:0000256" key="3">
    <source>
        <dbReference type="ARBA" id="ARBA00012134"/>
    </source>
</evidence>
<dbReference type="InterPro" id="IPR015421">
    <property type="entry name" value="PyrdxlP-dep_Trfase_major"/>
</dbReference>